<keyword evidence="2" id="KW-0808">Transferase</keyword>
<keyword evidence="3" id="KW-1185">Reference proteome</keyword>
<accession>A6NTU8</accession>
<protein>
    <submittedName>
        <fullName evidence="2">ATPase/histidine kinase/DNA gyrase B/HSP90 domain protein</fullName>
    </submittedName>
</protein>
<name>A6NTU8_9FIRM</name>
<dbReference type="InterPro" id="IPR036890">
    <property type="entry name" value="HATPase_C_sf"/>
</dbReference>
<sequence>MVRMLWKKDSKQLAERKDTIEMINMKCHDIRHKLEDYHLPITDDEEKELKSLIRIYDQTYRTGSQTLDVLLADRALLCEKDHIQLSFLGDGSCLKFLTEADVYSLLGNALGNAVEAARRVEEEKRQISMIIRNSGDLVSISVTNYFQGQLHFEEDLPVTTQPDAEDFHGYGMKSMQAIAEKYGGKLKVKAENGVFKLTIWLIDNSRQPT</sequence>
<dbReference type="GO" id="GO:0016301">
    <property type="term" value="F:kinase activity"/>
    <property type="evidence" value="ECO:0007669"/>
    <property type="project" value="UniProtKB-KW"/>
</dbReference>
<organism evidence="2 3">
    <name type="scientific">Pseudoflavonifractor capillosus ATCC 29799</name>
    <dbReference type="NCBI Taxonomy" id="411467"/>
    <lineage>
        <taxon>Bacteria</taxon>
        <taxon>Bacillati</taxon>
        <taxon>Bacillota</taxon>
        <taxon>Clostridia</taxon>
        <taxon>Eubacteriales</taxon>
        <taxon>Oscillospiraceae</taxon>
        <taxon>Pseudoflavonifractor</taxon>
    </lineage>
</organism>
<dbReference type="eggNOG" id="COG0642">
    <property type="taxonomic scope" value="Bacteria"/>
</dbReference>
<reference evidence="2 3" key="2">
    <citation type="submission" date="2007-06" db="EMBL/GenBank/DDBJ databases">
        <title>Draft genome sequence of Pseudoflavonifractor capillosus ATCC 29799.</title>
        <authorList>
            <person name="Sudarsanam P."/>
            <person name="Ley R."/>
            <person name="Guruge J."/>
            <person name="Turnbaugh P.J."/>
            <person name="Mahowald M."/>
            <person name="Liep D."/>
            <person name="Gordon J."/>
        </authorList>
    </citation>
    <scope>NUCLEOTIDE SEQUENCE [LARGE SCALE GENOMIC DNA]</scope>
    <source>
        <strain evidence="2 3">ATCC 29799</strain>
    </source>
</reference>
<proteinExistence type="predicted"/>
<dbReference type="EMBL" id="AAXG02000010">
    <property type="protein sequence ID" value="EDN00861.1"/>
    <property type="molecule type" value="Genomic_DNA"/>
</dbReference>
<dbReference type="AlphaFoldDB" id="A6NTU8"/>
<keyword evidence="2" id="KW-0418">Kinase</keyword>
<dbReference type="Pfam" id="PF14501">
    <property type="entry name" value="HATPase_c_5"/>
    <property type="match status" value="1"/>
</dbReference>
<reference evidence="2 3" key="1">
    <citation type="submission" date="2007-04" db="EMBL/GenBank/DDBJ databases">
        <authorList>
            <person name="Fulton L."/>
            <person name="Clifton S."/>
            <person name="Fulton B."/>
            <person name="Xu J."/>
            <person name="Minx P."/>
            <person name="Pepin K.H."/>
            <person name="Johnson M."/>
            <person name="Thiruvilangam P."/>
            <person name="Bhonagiri V."/>
            <person name="Nash W.E."/>
            <person name="Mardis E.R."/>
            <person name="Wilson R.K."/>
        </authorList>
    </citation>
    <scope>NUCLEOTIDE SEQUENCE [LARGE SCALE GENOMIC DNA]</scope>
    <source>
        <strain evidence="2 3">ATCC 29799</strain>
    </source>
</reference>
<feature type="domain" description="Sensor histidine kinase NatK-like C-terminal" evidence="1">
    <location>
        <begin position="100"/>
        <end position="200"/>
    </location>
</feature>
<dbReference type="STRING" id="411467.BACCAP_01627"/>
<gene>
    <name evidence="2" type="ORF">BACCAP_01627</name>
</gene>
<dbReference type="Gene3D" id="3.30.565.10">
    <property type="entry name" value="Histidine kinase-like ATPase, C-terminal domain"/>
    <property type="match status" value="1"/>
</dbReference>
<dbReference type="SUPFAM" id="SSF55874">
    <property type="entry name" value="ATPase domain of HSP90 chaperone/DNA topoisomerase II/histidine kinase"/>
    <property type="match status" value="1"/>
</dbReference>
<evidence type="ECO:0000313" key="2">
    <source>
        <dbReference type="EMBL" id="EDN00861.1"/>
    </source>
</evidence>
<dbReference type="Proteomes" id="UP000003639">
    <property type="component" value="Unassembled WGS sequence"/>
</dbReference>
<comment type="caution">
    <text evidence="2">The sequence shown here is derived from an EMBL/GenBank/DDBJ whole genome shotgun (WGS) entry which is preliminary data.</text>
</comment>
<evidence type="ECO:0000259" key="1">
    <source>
        <dbReference type="Pfam" id="PF14501"/>
    </source>
</evidence>
<evidence type="ECO:0000313" key="3">
    <source>
        <dbReference type="Proteomes" id="UP000003639"/>
    </source>
</evidence>
<dbReference type="InterPro" id="IPR032834">
    <property type="entry name" value="NatK-like_C"/>
</dbReference>
<dbReference type="CDD" id="cd16935">
    <property type="entry name" value="HATPase_AgrC-ComD-like"/>
    <property type="match status" value="1"/>
</dbReference>